<keyword evidence="1" id="KW-0472">Membrane</keyword>
<dbReference type="RefSeq" id="XP_013356903.1">
    <property type="nucleotide sequence ID" value="XM_013501449.1"/>
</dbReference>
<gene>
    <name evidence="2" type="ORF">EMH_0061570</name>
</gene>
<organism evidence="2 3">
    <name type="scientific">Eimeria mitis</name>
    <dbReference type="NCBI Taxonomy" id="44415"/>
    <lineage>
        <taxon>Eukaryota</taxon>
        <taxon>Sar</taxon>
        <taxon>Alveolata</taxon>
        <taxon>Apicomplexa</taxon>
        <taxon>Conoidasida</taxon>
        <taxon>Coccidia</taxon>
        <taxon>Eucoccidiorida</taxon>
        <taxon>Eimeriorina</taxon>
        <taxon>Eimeriidae</taxon>
        <taxon>Eimeria</taxon>
    </lineage>
</organism>
<dbReference type="VEuPathDB" id="ToxoDB:EMH_0061570"/>
<feature type="transmembrane region" description="Helical" evidence="1">
    <location>
        <begin position="537"/>
        <end position="557"/>
    </location>
</feature>
<feature type="transmembrane region" description="Helical" evidence="1">
    <location>
        <begin position="14"/>
        <end position="34"/>
    </location>
</feature>
<evidence type="ECO:0000256" key="1">
    <source>
        <dbReference type="SAM" id="Phobius"/>
    </source>
</evidence>
<keyword evidence="1" id="KW-1133">Transmembrane helix</keyword>
<reference evidence="2" key="1">
    <citation type="submission" date="2013-10" db="EMBL/GenBank/DDBJ databases">
        <title>Genomic analysis of the causative agents of coccidiosis in chickens.</title>
        <authorList>
            <person name="Reid A.J."/>
            <person name="Blake D."/>
            <person name="Billington K."/>
            <person name="Browne H."/>
            <person name="Dunn M."/>
            <person name="Hung S."/>
            <person name="Kawahara F."/>
            <person name="Miranda-Saavedra D."/>
            <person name="Mourier T."/>
            <person name="Nagra H."/>
            <person name="Otto T.D."/>
            <person name="Rawlings N."/>
            <person name="Sanchez A."/>
            <person name="Sanders M."/>
            <person name="Subramaniam C."/>
            <person name="Tay Y."/>
            <person name="Dear P."/>
            <person name="Doerig C."/>
            <person name="Gruber A."/>
            <person name="Parkinson J."/>
            <person name="Shirley M."/>
            <person name="Wan K.L."/>
            <person name="Berriman M."/>
            <person name="Tomley F."/>
            <person name="Pain A."/>
        </authorList>
    </citation>
    <scope>NUCLEOTIDE SEQUENCE [LARGE SCALE GENOMIC DNA]</scope>
    <source>
        <strain evidence="2">Houghton</strain>
    </source>
</reference>
<protein>
    <submittedName>
        <fullName evidence="2">Uncharacterized protein</fullName>
    </submittedName>
</protein>
<feature type="transmembrane region" description="Helical" evidence="1">
    <location>
        <begin position="438"/>
        <end position="458"/>
    </location>
</feature>
<reference evidence="2" key="2">
    <citation type="submission" date="2013-10" db="EMBL/GenBank/DDBJ databases">
        <authorList>
            <person name="Aslett M."/>
        </authorList>
    </citation>
    <scope>NUCLEOTIDE SEQUENCE [LARGE SCALE GENOMIC DNA]</scope>
    <source>
        <strain evidence="2">Houghton</strain>
    </source>
</reference>
<dbReference type="OrthoDB" id="346590at2759"/>
<dbReference type="AlphaFoldDB" id="U6K8M3"/>
<sequence length="630" mass="71967">MTISDFAWGVMPPFLLVLKSFASFVGAVIGHLGYRMVQVFYRQLREPMRSPLPICAYFETSTDFKEDAKYIGSQQPRLKEARYFLPHRIRRQLPVLKGDILRLQKNPLVQQLHFRIAKNRLAGSSSTPQLFHRGSGQCKREGIRHYWTKMDSFSPFFFQAVKRRLTLWKDDMLLYATKIEDTGVWNEGKEACLFVVPNGHYGYVDCKWYLDIRLSEAIGGKVSSPCGYGMKSTQADESQNSCRTQEAKCFRRWRRLALTFISIRPRKSYRSPRGPCVQEESQWCTCLRHLCAAESHQREERRERSSDCGVCEKSVLPKIKLGIFEDSAIERWYLLWRAEHIVGFYKETCHLNLLICALQCLFGITKAYVAQCASLAVERYNHQNAAQLEFLGVRLQTPSWRRTLSAVWRPLLQFALLLALILPMKLMDRRGGKNAWKFQLLALGQAVTYVTFVFSELMEGCFMMAKGPAFTEATKIPQGVEFNFVIGSHLVLPLFSLALTVHLRRIPEVSILLTSIGSAVVTVVTLTFVGWDFKVVAFFMLSRTLYALFFIMVTRAFENVRRQLFASQVLPFLMYLSVLANSQQVQNLCAIRTERNHCGYQQAESSISAGDEGCPAAASIIGHAYSQPSV</sequence>
<feature type="transmembrane region" description="Helical" evidence="1">
    <location>
        <begin position="484"/>
        <end position="503"/>
    </location>
</feature>
<dbReference type="EMBL" id="HG686427">
    <property type="protein sequence ID" value="CDJ34340.1"/>
    <property type="molecule type" value="Genomic_DNA"/>
</dbReference>
<feature type="transmembrane region" description="Helical" evidence="1">
    <location>
        <begin position="510"/>
        <end position="531"/>
    </location>
</feature>
<dbReference type="GeneID" id="25380765"/>
<dbReference type="Proteomes" id="UP000030744">
    <property type="component" value="Unassembled WGS sequence"/>
</dbReference>
<keyword evidence="1" id="KW-0812">Transmembrane</keyword>
<name>U6K8M3_9EIME</name>
<proteinExistence type="predicted"/>
<evidence type="ECO:0000313" key="2">
    <source>
        <dbReference type="EMBL" id="CDJ34340.1"/>
    </source>
</evidence>
<keyword evidence="3" id="KW-1185">Reference proteome</keyword>
<evidence type="ECO:0000313" key="3">
    <source>
        <dbReference type="Proteomes" id="UP000030744"/>
    </source>
</evidence>
<accession>U6K8M3</accession>